<protein>
    <submittedName>
        <fullName evidence="3">Uncharacterized protein LOC114337276</fullName>
    </submittedName>
</protein>
<accession>A0A6P7G3I8</accession>
<feature type="domain" description="DUF7869" evidence="2">
    <location>
        <begin position="245"/>
        <end position="341"/>
    </location>
</feature>
<organism evidence="3">
    <name type="scientific">Diabrotica virgifera virgifera</name>
    <name type="common">western corn rootworm</name>
    <dbReference type="NCBI Taxonomy" id="50390"/>
    <lineage>
        <taxon>Eukaryota</taxon>
        <taxon>Metazoa</taxon>
        <taxon>Ecdysozoa</taxon>
        <taxon>Arthropoda</taxon>
        <taxon>Hexapoda</taxon>
        <taxon>Insecta</taxon>
        <taxon>Pterygota</taxon>
        <taxon>Neoptera</taxon>
        <taxon>Endopterygota</taxon>
        <taxon>Coleoptera</taxon>
        <taxon>Polyphaga</taxon>
        <taxon>Cucujiformia</taxon>
        <taxon>Chrysomeloidea</taxon>
        <taxon>Chrysomelidae</taxon>
        <taxon>Galerucinae</taxon>
        <taxon>Diabroticina</taxon>
        <taxon>Diabroticites</taxon>
        <taxon>Diabrotica</taxon>
    </lineage>
</organism>
<dbReference type="PANTHER" id="PTHR10773:SF19">
    <property type="match status" value="1"/>
</dbReference>
<reference evidence="3" key="1">
    <citation type="submission" date="2025-08" db="UniProtKB">
        <authorList>
            <consortium name="RefSeq"/>
        </authorList>
    </citation>
    <scope>IDENTIFICATION</scope>
    <source>
        <tissue evidence="3">Whole insect</tissue>
    </source>
</reference>
<sequence length="368" mass="42305">MSHRKLLVDMVISQHEDSAVLVNIEETKTRKNPLIVKKYVQPWMKGKINTKKKQISPTGFIEPNGSGKRQPHNARPDEKAEAIKHIESFPKYESHYSRRHTSRLYLAPNLNIKLIYDLYVSNRTMPVSYLFYAKIFKELEYKFKNLSIDTCKTCDYLENKKKSSNSEEIRAAVDEGKNKHLQLTEIAYGEKKADIEFSRNSSGKMVVLVFDLQQNLPTPNLSTNVVYYKRLLWTYNLTIRNCTENTTSCFMWHEGLSDRGSDQVASCLLKYLDSLVNTVEKVALYSDSCPGQNKNNIVAGALSLFVYRSTTINEIQHKFLEVGHTRMECDADHARIERAKKSSQKIVTGYLMTGTSLLELSPVRRNSR</sequence>
<dbReference type="AlphaFoldDB" id="A0A6P7G3I8"/>
<evidence type="ECO:0000256" key="1">
    <source>
        <dbReference type="SAM" id="MobiDB-lite"/>
    </source>
</evidence>
<evidence type="ECO:0000313" key="3">
    <source>
        <dbReference type="RefSeq" id="XP_028143486.1"/>
    </source>
</evidence>
<feature type="region of interest" description="Disordered" evidence="1">
    <location>
        <begin position="55"/>
        <end position="78"/>
    </location>
</feature>
<dbReference type="PANTHER" id="PTHR10773">
    <property type="entry name" value="DNA-DIRECTED RNA POLYMERASES I, II, AND III SUBUNIT RPABC2"/>
    <property type="match status" value="1"/>
</dbReference>
<dbReference type="InterPro" id="IPR057191">
    <property type="entry name" value="DUF7869"/>
</dbReference>
<dbReference type="Pfam" id="PF25273">
    <property type="entry name" value="DUF7869"/>
    <property type="match status" value="1"/>
</dbReference>
<gene>
    <name evidence="3" type="primary">LOC114337276</name>
</gene>
<dbReference type="InParanoid" id="A0A6P7G3I8"/>
<proteinExistence type="predicted"/>
<evidence type="ECO:0000259" key="2">
    <source>
        <dbReference type="Pfam" id="PF25273"/>
    </source>
</evidence>
<name>A0A6P7G3I8_DIAVI</name>
<dbReference type="RefSeq" id="XP_028143486.1">
    <property type="nucleotide sequence ID" value="XM_028287685.1"/>
</dbReference>